<accession>A0A418WFH6</accession>
<protein>
    <submittedName>
        <fullName evidence="1">Uncharacterized protein</fullName>
    </submittedName>
</protein>
<evidence type="ECO:0000313" key="1">
    <source>
        <dbReference type="EMBL" id="RJF88730.1"/>
    </source>
</evidence>
<dbReference type="Proteomes" id="UP000284605">
    <property type="component" value="Unassembled WGS sequence"/>
</dbReference>
<sequence>MSEVLRQKVLDLLSEALTFQLNFVAPPIHVRGDGLFRVWAAVTARKIGVRVGPLPPDTAALYDKVRNEFVFLSSSFGNTYGEKAAIFHECVHAMADIEHTVARAVAEEAAAYVAELMYFRKLISGGRSARDAYGPGLEPPQAKADEIAERMLYVDGVWAVPVPDFLELQDIILRHRTYAHLTRADFYPNRGV</sequence>
<dbReference type="EMBL" id="QYUK01000011">
    <property type="protein sequence ID" value="RJF88730.1"/>
    <property type="molecule type" value="Genomic_DNA"/>
</dbReference>
<evidence type="ECO:0000313" key="2">
    <source>
        <dbReference type="Proteomes" id="UP000284605"/>
    </source>
</evidence>
<dbReference type="OrthoDB" id="8441555at2"/>
<comment type="caution">
    <text evidence="1">The sequence shown here is derived from an EMBL/GenBank/DDBJ whole genome shotgun (WGS) entry which is preliminary data.</text>
</comment>
<dbReference type="AlphaFoldDB" id="A0A418WFH6"/>
<organism evidence="1 2">
    <name type="scientific">Oleomonas cavernae</name>
    <dbReference type="NCBI Taxonomy" id="2320859"/>
    <lineage>
        <taxon>Bacteria</taxon>
        <taxon>Pseudomonadati</taxon>
        <taxon>Pseudomonadota</taxon>
        <taxon>Alphaproteobacteria</taxon>
        <taxon>Acetobacterales</taxon>
        <taxon>Acetobacteraceae</taxon>
        <taxon>Oleomonas</taxon>
    </lineage>
</organism>
<reference evidence="1 2" key="1">
    <citation type="submission" date="2018-09" db="EMBL/GenBank/DDBJ databases">
        <authorList>
            <person name="Zhu H."/>
        </authorList>
    </citation>
    <scope>NUCLEOTIDE SEQUENCE [LARGE SCALE GENOMIC DNA]</scope>
    <source>
        <strain evidence="1 2">K1W22B-8</strain>
    </source>
</reference>
<dbReference type="RefSeq" id="WP_119779478.1">
    <property type="nucleotide sequence ID" value="NZ_QYUK01000011.1"/>
</dbReference>
<gene>
    <name evidence="1" type="ORF">D3874_18495</name>
</gene>
<name>A0A418WFH6_9PROT</name>
<proteinExistence type="predicted"/>
<keyword evidence="2" id="KW-1185">Reference proteome</keyword>